<protein>
    <recommendedName>
        <fullName evidence="3">Aberrant root formation protein 4</fullName>
    </recommendedName>
</protein>
<dbReference type="PANTHER" id="PTHR15430:SF1">
    <property type="entry name" value="GLOMULIN"/>
    <property type="match status" value="1"/>
</dbReference>
<dbReference type="EMBL" id="JAJJMB010017748">
    <property type="protein sequence ID" value="KAI3835600.1"/>
    <property type="molecule type" value="Genomic_DNA"/>
</dbReference>
<keyword evidence="2" id="KW-1185">Reference proteome</keyword>
<evidence type="ECO:0000313" key="2">
    <source>
        <dbReference type="Proteomes" id="UP001202328"/>
    </source>
</evidence>
<dbReference type="InterPro" id="IPR019516">
    <property type="entry name" value="Glomulin/ALF4"/>
</dbReference>
<organism evidence="1 2">
    <name type="scientific">Papaver atlanticum</name>
    <dbReference type="NCBI Taxonomy" id="357466"/>
    <lineage>
        <taxon>Eukaryota</taxon>
        <taxon>Viridiplantae</taxon>
        <taxon>Streptophyta</taxon>
        <taxon>Embryophyta</taxon>
        <taxon>Tracheophyta</taxon>
        <taxon>Spermatophyta</taxon>
        <taxon>Magnoliopsida</taxon>
        <taxon>Ranunculales</taxon>
        <taxon>Papaveraceae</taxon>
        <taxon>Papaveroideae</taxon>
        <taxon>Papaver</taxon>
    </lineage>
</organism>
<dbReference type="GO" id="GO:0055105">
    <property type="term" value="F:ubiquitin-protein transferase inhibitor activity"/>
    <property type="evidence" value="ECO:0007669"/>
    <property type="project" value="TreeGrafter"/>
</dbReference>
<gene>
    <name evidence="1" type="ORF">MKW98_027512</name>
</gene>
<dbReference type="GO" id="GO:0005737">
    <property type="term" value="C:cytoplasm"/>
    <property type="evidence" value="ECO:0007669"/>
    <property type="project" value="TreeGrafter"/>
</dbReference>
<evidence type="ECO:0000313" key="1">
    <source>
        <dbReference type="EMBL" id="KAI3835600.1"/>
    </source>
</evidence>
<dbReference type="Pfam" id="PF08568">
    <property type="entry name" value="Kinetochor_Ybp2"/>
    <property type="match status" value="2"/>
</dbReference>
<comment type="caution">
    <text evidence="1">The sequence shown here is derived from an EMBL/GenBank/DDBJ whole genome shotgun (WGS) entry which is preliminary data.</text>
</comment>
<accession>A0AAD4X3J0</accession>
<proteinExistence type="predicted"/>
<name>A0AAD4X3J0_9MAGN</name>
<sequence length="605" mass="67299">MKVQEMCDSSISSAHHPLVLRLHETLTNCSKIVAETGDIPKSVADVVGFLNSILDDVVSDPESESFKENTLLVLTELNLCISSSLDETVLDALSFELPEVVAQFASVSDKCREMVESVINHIVSTSNPRDMLAILCEALDSHCKVFQEPVYFTPLLSGLARVFLRIERRKFEQIKVALPVVLNVVKSVVAESDNEKDGHFEELFARVLNIATSMQEVSQQMEAKDKEKLKSLLGLFVLEMMAISHILAGVELNCISLVVQLSRFLPICGFPYICLITGSTLQNVTSIVCGEDDDDYMKSFPLIKQGASISVIWAHISDEVGTAAEEDLSVIKHKLQSSRTKRWQAVGMLKYLLSSTDQPWEVKNHAIEFLLSIFNGKASEICNDEEEECSSYTPSLLAALQAIQRVIIFTSGALVRNKAFSAFKMVLADIPSDQRFDIIKALIILNTNAPSMIGLLLGLVKEMVYEDYQLVREAENSVHLKFPFWNFNVLELLELVLRPPKGGPPSLPEQNDAVSAALTVYRFLLMIASKEETSYIEALSESSLRKVYSEWLLPLRTLVSGMVEESKDGSSQLEIEINCSFLPVMSNLYPCIDLVEDKLKNLGSL</sequence>
<dbReference type="Proteomes" id="UP001202328">
    <property type="component" value="Unassembled WGS sequence"/>
</dbReference>
<evidence type="ECO:0008006" key="3">
    <source>
        <dbReference type="Google" id="ProtNLM"/>
    </source>
</evidence>
<dbReference type="PANTHER" id="PTHR15430">
    <property type="entry name" value="GLOMULIN"/>
    <property type="match status" value="1"/>
</dbReference>
<dbReference type="AlphaFoldDB" id="A0AAD4X3J0"/>
<dbReference type="InterPro" id="IPR013877">
    <property type="entry name" value="YAP-bd/ALF4/Glomulin"/>
</dbReference>
<reference evidence="1" key="1">
    <citation type="submission" date="2022-04" db="EMBL/GenBank/DDBJ databases">
        <title>A functionally conserved STORR gene fusion in Papaver species that diverged 16.8 million years ago.</title>
        <authorList>
            <person name="Catania T."/>
        </authorList>
    </citation>
    <scope>NUCLEOTIDE SEQUENCE</scope>
    <source>
        <strain evidence="1">S-188037</strain>
    </source>
</reference>